<dbReference type="PANTHER" id="PTHR10695">
    <property type="entry name" value="DEPHOSPHO-COA KINASE-RELATED"/>
    <property type="match status" value="1"/>
</dbReference>
<dbReference type="NCBIfam" id="TIGR00152">
    <property type="entry name" value="dephospho-CoA kinase"/>
    <property type="match status" value="1"/>
</dbReference>
<comment type="subcellular location">
    <subcellularLocation>
        <location evidence="8">Cytoplasm</location>
    </subcellularLocation>
</comment>
<dbReference type="STRING" id="457570.Nther_1889"/>
<dbReference type="Proteomes" id="UP000001683">
    <property type="component" value="Chromosome"/>
</dbReference>
<dbReference type="SUPFAM" id="SSF52540">
    <property type="entry name" value="P-loop containing nucleoside triphosphate hydrolases"/>
    <property type="match status" value="1"/>
</dbReference>
<evidence type="ECO:0000256" key="3">
    <source>
        <dbReference type="ARBA" id="ARBA00022679"/>
    </source>
</evidence>
<organism evidence="10 11">
    <name type="scientific">Natranaerobius thermophilus (strain ATCC BAA-1301 / DSM 18059 / JW/NM-WN-LF)</name>
    <dbReference type="NCBI Taxonomy" id="457570"/>
    <lineage>
        <taxon>Bacteria</taxon>
        <taxon>Bacillati</taxon>
        <taxon>Bacillota</taxon>
        <taxon>Clostridia</taxon>
        <taxon>Natranaerobiales</taxon>
        <taxon>Natranaerobiaceae</taxon>
        <taxon>Natranaerobius</taxon>
    </lineage>
</organism>
<dbReference type="FunFam" id="3.40.50.300:FF:000991">
    <property type="entry name" value="Dephospho-CoA kinase"/>
    <property type="match status" value="1"/>
</dbReference>
<dbReference type="GO" id="GO:0005737">
    <property type="term" value="C:cytoplasm"/>
    <property type="evidence" value="ECO:0007669"/>
    <property type="project" value="UniProtKB-SubCell"/>
</dbReference>
<keyword evidence="5 8" id="KW-0418">Kinase</keyword>
<evidence type="ECO:0000256" key="7">
    <source>
        <dbReference type="ARBA" id="ARBA00022993"/>
    </source>
</evidence>
<evidence type="ECO:0000256" key="1">
    <source>
        <dbReference type="ARBA" id="ARBA00009018"/>
    </source>
</evidence>
<keyword evidence="4 8" id="KW-0547">Nucleotide-binding</keyword>
<evidence type="ECO:0000256" key="8">
    <source>
        <dbReference type="HAMAP-Rule" id="MF_00376"/>
    </source>
</evidence>
<dbReference type="UniPathway" id="UPA00241">
    <property type="reaction ID" value="UER00356"/>
</dbReference>
<keyword evidence="6 8" id="KW-0067">ATP-binding</keyword>
<keyword evidence="2 8" id="KW-0963">Cytoplasm</keyword>
<dbReference type="CDD" id="cd02022">
    <property type="entry name" value="DPCK"/>
    <property type="match status" value="1"/>
</dbReference>
<dbReference type="KEGG" id="nth:Nther_1889"/>
<reference evidence="10 11" key="2">
    <citation type="journal article" date="2011" name="J. Bacteriol.">
        <title>Complete genome sequence of the anaerobic, halophilic alkalithermophile Natranaerobius thermophilus JW/NM-WN-LF.</title>
        <authorList>
            <person name="Zhao B."/>
            <person name="Mesbah N.M."/>
            <person name="Dalin E."/>
            <person name="Goodwin L."/>
            <person name="Nolan M."/>
            <person name="Pitluck S."/>
            <person name="Chertkov O."/>
            <person name="Brettin T.S."/>
            <person name="Han J."/>
            <person name="Larimer F.W."/>
            <person name="Land M.L."/>
            <person name="Hauser L."/>
            <person name="Kyrpides N."/>
            <person name="Wiegel J."/>
        </authorList>
    </citation>
    <scope>NUCLEOTIDE SEQUENCE [LARGE SCALE GENOMIC DNA]</scope>
    <source>
        <strain evidence="11">ATCC BAA-1301 / DSM 18059 / JW/NM-WN-LF</strain>
    </source>
</reference>
<dbReference type="InterPro" id="IPR027417">
    <property type="entry name" value="P-loop_NTPase"/>
</dbReference>
<gene>
    <name evidence="8" type="primary">coaE</name>
    <name evidence="10" type="ordered locus">Nther_1889</name>
</gene>
<keyword evidence="3 8" id="KW-0808">Transferase</keyword>
<dbReference type="OrthoDB" id="9812943at2"/>
<comment type="catalytic activity">
    <reaction evidence="8">
        <text>3'-dephospho-CoA + ATP = ADP + CoA + H(+)</text>
        <dbReference type="Rhea" id="RHEA:18245"/>
        <dbReference type="ChEBI" id="CHEBI:15378"/>
        <dbReference type="ChEBI" id="CHEBI:30616"/>
        <dbReference type="ChEBI" id="CHEBI:57287"/>
        <dbReference type="ChEBI" id="CHEBI:57328"/>
        <dbReference type="ChEBI" id="CHEBI:456216"/>
        <dbReference type="EC" id="2.7.1.24"/>
    </reaction>
</comment>
<accession>B2A643</accession>
<comment type="function">
    <text evidence="8">Catalyzes the phosphorylation of the 3'-hydroxyl group of dephosphocoenzyme A to form coenzyme A.</text>
</comment>
<evidence type="ECO:0000313" key="10">
    <source>
        <dbReference type="EMBL" id="ACB85460.1"/>
    </source>
</evidence>
<reference evidence="10 11" key="1">
    <citation type="submission" date="2008-04" db="EMBL/GenBank/DDBJ databases">
        <title>Complete sequence of chromosome of Natranaerobius thermophilus JW/NM-WN-LF.</title>
        <authorList>
            <consortium name="US DOE Joint Genome Institute"/>
            <person name="Copeland A."/>
            <person name="Lucas S."/>
            <person name="Lapidus A."/>
            <person name="Glavina del Rio T."/>
            <person name="Dalin E."/>
            <person name="Tice H."/>
            <person name="Bruce D."/>
            <person name="Goodwin L."/>
            <person name="Pitluck S."/>
            <person name="Chertkov O."/>
            <person name="Brettin T."/>
            <person name="Detter J.C."/>
            <person name="Han C."/>
            <person name="Kuske C.R."/>
            <person name="Schmutz J."/>
            <person name="Larimer F."/>
            <person name="Land M."/>
            <person name="Hauser L."/>
            <person name="Kyrpides N."/>
            <person name="Lykidis A."/>
            <person name="Mesbah N.M."/>
            <person name="Wiegel J."/>
        </authorList>
    </citation>
    <scope>NUCLEOTIDE SEQUENCE [LARGE SCALE GENOMIC DNA]</scope>
    <source>
        <strain evidence="11">ATCC BAA-1301 / DSM 18059 / JW/NM-WN-LF</strain>
    </source>
</reference>
<dbReference type="EMBL" id="CP001034">
    <property type="protein sequence ID" value="ACB85460.1"/>
    <property type="molecule type" value="Genomic_DNA"/>
</dbReference>
<dbReference type="InterPro" id="IPR001977">
    <property type="entry name" value="Depp_CoAkinase"/>
</dbReference>
<keyword evidence="7 8" id="KW-0173">Coenzyme A biosynthesis</keyword>
<dbReference type="eggNOG" id="COG0237">
    <property type="taxonomic scope" value="Bacteria"/>
</dbReference>
<comment type="similarity">
    <text evidence="1 8">Belongs to the CoaE family.</text>
</comment>
<dbReference type="Pfam" id="PF01121">
    <property type="entry name" value="CoaE"/>
    <property type="match status" value="1"/>
</dbReference>
<name>B2A643_NATTJ</name>
<dbReference type="PROSITE" id="PS51219">
    <property type="entry name" value="DPCK"/>
    <property type="match status" value="1"/>
</dbReference>
<dbReference type="GO" id="GO:0015937">
    <property type="term" value="P:coenzyme A biosynthetic process"/>
    <property type="evidence" value="ECO:0007669"/>
    <property type="project" value="UniProtKB-UniRule"/>
</dbReference>
<dbReference type="HOGENOM" id="CLU_057180_0_0_9"/>
<dbReference type="HAMAP" id="MF_00376">
    <property type="entry name" value="Dephospho_CoA_kinase"/>
    <property type="match status" value="1"/>
</dbReference>
<dbReference type="FunCoup" id="B2A643">
    <property type="interactions" value="368"/>
</dbReference>
<evidence type="ECO:0000256" key="9">
    <source>
        <dbReference type="NCBIfam" id="TIGR00152"/>
    </source>
</evidence>
<dbReference type="RefSeq" id="WP_012448324.1">
    <property type="nucleotide sequence ID" value="NC_010718.1"/>
</dbReference>
<dbReference type="PANTHER" id="PTHR10695:SF46">
    <property type="entry name" value="BIFUNCTIONAL COENZYME A SYNTHASE-RELATED"/>
    <property type="match status" value="1"/>
</dbReference>
<dbReference type="GO" id="GO:0004140">
    <property type="term" value="F:dephospho-CoA kinase activity"/>
    <property type="evidence" value="ECO:0007669"/>
    <property type="project" value="UniProtKB-UniRule"/>
</dbReference>
<evidence type="ECO:0000256" key="4">
    <source>
        <dbReference type="ARBA" id="ARBA00022741"/>
    </source>
</evidence>
<dbReference type="GO" id="GO:0005524">
    <property type="term" value="F:ATP binding"/>
    <property type="evidence" value="ECO:0007669"/>
    <property type="project" value="UniProtKB-UniRule"/>
</dbReference>
<sequence>MIVGLTGGIASGKSTVMQILSELGAATIDADKISKELTEKDSPVLDEICQAFGHEYFTEEGCLNRAKLGEKVFSDKQAKQKLEAILHPKINERLKQEISKFQAENQNKLVVVEIALLFETGQEKQYDESWVIWVDYHTQLKRLKERNGLTTQQARDRINAQMSLDKKKQLAHRVIDNSGTFEETELQVKQIYSKLL</sequence>
<feature type="binding site" evidence="8">
    <location>
        <begin position="10"/>
        <end position="15"/>
    </location>
    <ligand>
        <name>ATP</name>
        <dbReference type="ChEBI" id="CHEBI:30616"/>
    </ligand>
</feature>
<evidence type="ECO:0000256" key="5">
    <source>
        <dbReference type="ARBA" id="ARBA00022777"/>
    </source>
</evidence>
<evidence type="ECO:0000256" key="6">
    <source>
        <dbReference type="ARBA" id="ARBA00022840"/>
    </source>
</evidence>
<evidence type="ECO:0000313" key="11">
    <source>
        <dbReference type="Proteomes" id="UP000001683"/>
    </source>
</evidence>
<evidence type="ECO:0000256" key="2">
    <source>
        <dbReference type="ARBA" id="ARBA00022490"/>
    </source>
</evidence>
<dbReference type="Gene3D" id="3.40.50.300">
    <property type="entry name" value="P-loop containing nucleotide triphosphate hydrolases"/>
    <property type="match status" value="1"/>
</dbReference>
<dbReference type="EC" id="2.7.1.24" evidence="8 9"/>
<keyword evidence="11" id="KW-1185">Reference proteome</keyword>
<dbReference type="InParanoid" id="B2A643"/>
<protein>
    <recommendedName>
        <fullName evidence="8 9">Dephospho-CoA kinase</fullName>
        <ecNumber evidence="8 9">2.7.1.24</ecNumber>
    </recommendedName>
    <alternativeName>
        <fullName evidence="8">Dephosphocoenzyme A kinase</fullName>
    </alternativeName>
</protein>
<proteinExistence type="inferred from homology"/>
<dbReference type="AlphaFoldDB" id="B2A643"/>
<comment type="pathway">
    <text evidence="8">Cofactor biosynthesis; coenzyme A biosynthesis; CoA from (R)-pantothenate: step 5/5.</text>
</comment>